<name>A0A1J9QFB2_9EURO</name>
<evidence type="ECO:0000313" key="3">
    <source>
        <dbReference type="Proteomes" id="UP000242791"/>
    </source>
</evidence>
<dbReference type="EMBL" id="LGTZ01000175">
    <property type="protein sequence ID" value="OJD26794.1"/>
    <property type="molecule type" value="Genomic_DNA"/>
</dbReference>
<sequence length="363" mass="40543">MVLAFTSKANFEYAIRAWKWVNEDETHKFIIFADDSSCGRPDERVPYLIHHADYDEKNFIAYLYGEEKKWEEVAHTFDLEFGNAELPDPSQLHHKRLGNWRFSKKVNLLIKKRFNGNIINIKDPVGSMRLDCVDCGTSGRSQAQMKIKVKWLKEEVSLTISPDNVRGDLGLKLTTKRQIPGEVGFMFKLSLGISTSNHKGDAKMKFGSAAKLKNSAIARVNLAKASDQKFSGWAPTSAKLFSLDSKYKGVEVVFLSKLPQFETTVDSSNSNSSTCAKRNKQGISLDTHAGGALTIRAGTSGDTAITADLNDVPLVDFKRGIDIDEVQELESGGVPRLPVVKQKMERRDLVHGSFMNPWVEPSE</sequence>
<dbReference type="Proteomes" id="UP000242791">
    <property type="component" value="Unassembled WGS sequence"/>
</dbReference>
<evidence type="ECO:0000313" key="2">
    <source>
        <dbReference type="EMBL" id="OJD26794.1"/>
    </source>
</evidence>
<dbReference type="Pfam" id="PF22974">
    <property type="entry name" value="DUF7029"/>
    <property type="match status" value="1"/>
</dbReference>
<dbReference type="AlphaFoldDB" id="A0A1J9QFB2"/>
<protein>
    <recommendedName>
        <fullName evidence="1">DUF7029 domain-containing protein</fullName>
    </recommendedName>
</protein>
<proteinExistence type="predicted"/>
<comment type="caution">
    <text evidence="2">The sequence shown here is derived from an EMBL/GenBank/DDBJ whole genome shotgun (WGS) entry which is preliminary data.</text>
</comment>
<feature type="domain" description="DUF7029" evidence="1">
    <location>
        <begin position="1"/>
        <end position="78"/>
    </location>
</feature>
<accession>A0A1J9QFB2</accession>
<reference evidence="2 3" key="1">
    <citation type="submission" date="2015-08" db="EMBL/GenBank/DDBJ databases">
        <title>Emmonsia species relationships and genome sequence.</title>
        <authorList>
            <person name="Cuomo C.A."/>
            <person name="Schwartz I.S."/>
            <person name="Kenyon C."/>
            <person name="De Hoog G.S."/>
            <person name="Govender N.P."/>
            <person name="Botha A."/>
            <person name="Moreno L."/>
            <person name="De Vries M."/>
            <person name="Munoz J.F."/>
            <person name="Stielow J.B."/>
        </authorList>
    </citation>
    <scope>NUCLEOTIDE SEQUENCE [LARGE SCALE GENOMIC DNA]</scope>
    <source>
        <strain evidence="2 3">EI222</strain>
    </source>
</reference>
<dbReference type="VEuPathDB" id="FungiDB:ACJ73_01813"/>
<gene>
    <name evidence="2" type="ORF">ACJ73_01813</name>
</gene>
<keyword evidence="3" id="KW-1185">Reference proteome</keyword>
<dbReference type="InterPro" id="IPR054293">
    <property type="entry name" value="DUF7029"/>
</dbReference>
<organism evidence="2 3">
    <name type="scientific">Blastomyces percursus</name>
    <dbReference type="NCBI Taxonomy" id="1658174"/>
    <lineage>
        <taxon>Eukaryota</taxon>
        <taxon>Fungi</taxon>
        <taxon>Dikarya</taxon>
        <taxon>Ascomycota</taxon>
        <taxon>Pezizomycotina</taxon>
        <taxon>Eurotiomycetes</taxon>
        <taxon>Eurotiomycetidae</taxon>
        <taxon>Onygenales</taxon>
        <taxon>Ajellomycetaceae</taxon>
        <taxon>Blastomyces</taxon>
    </lineage>
</organism>
<evidence type="ECO:0000259" key="1">
    <source>
        <dbReference type="Pfam" id="PF22974"/>
    </source>
</evidence>
<dbReference type="OrthoDB" id="160645at2759"/>
<dbReference type="STRING" id="1658174.A0A1J9QFB2"/>